<name>A0A5J9WKK1_9POAL</name>
<keyword evidence="1" id="KW-0472">Membrane</keyword>
<feature type="transmembrane region" description="Helical" evidence="1">
    <location>
        <begin position="32"/>
        <end position="51"/>
    </location>
</feature>
<dbReference type="Gramene" id="TVU47794">
    <property type="protein sequence ID" value="TVU47794"/>
    <property type="gene ID" value="EJB05_07403"/>
</dbReference>
<dbReference type="Proteomes" id="UP000324897">
    <property type="component" value="Chromosome 5"/>
</dbReference>
<dbReference type="AlphaFoldDB" id="A0A5J9WKK1"/>
<accession>A0A5J9WKK1</accession>
<feature type="non-terminal residue" evidence="2">
    <location>
        <position position="1"/>
    </location>
</feature>
<dbReference type="EMBL" id="RWGY01000004">
    <property type="protein sequence ID" value="TVU47794.1"/>
    <property type="molecule type" value="Genomic_DNA"/>
</dbReference>
<organism evidence="2 3">
    <name type="scientific">Eragrostis curvula</name>
    <name type="common">weeping love grass</name>
    <dbReference type="NCBI Taxonomy" id="38414"/>
    <lineage>
        <taxon>Eukaryota</taxon>
        <taxon>Viridiplantae</taxon>
        <taxon>Streptophyta</taxon>
        <taxon>Embryophyta</taxon>
        <taxon>Tracheophyta</taxon>
        <taxon>Spermatophyta</taxon>
        <taxon>Magnoliopsida</taxon>
        <taxon>Liliopsida</taxon>
        <taxon>Poales</taxon>
        <taxon>Poaceae</taxon>
        <taxon>PACMAD clade</taxon>
        <taxon>Chloridoideae</taxon>
        <taxon>Eragrostideae</taxon>
        <taxon>Eragrostidinae</taxon>
        <taxon>Eragrostis</taxon>
    </lineage>
</organism>
<comment type="caution">
    <text evidence="2">The sequence shown here is derived from an EMBL/GenBank/DDBJ whole genome shotgun (WGS) entry which is preliminary data.</text>
</comment>
<evidence type="ECO:0000256" key="1">
    <source>
        <dbReference type="SAM" id="Phobius"/>
    </source>
</evidence>
<keyword evidence="3" id="KW-1185">Reference proteome</keyword>
<proteinExistence type="predicted"/>
<evidence type="ECO:0000313" key="3">
    <source>
        <dbReference type="Proteomes" id="UP000324897"/>
    </source>
</evidence>
<evidence type="ECO:0000313" key="2">
    <source>
        <dbReference type="EMBL" id="TVU47794.1"/>
    </source>
</evidence>
<reference evidence="2 3" key="1">
    <citation type="journal article" date="2019" name="Sci. Rep.">
        <title>A high-quality genome of Eragrostis curvula grass provides insights into Poaceae evolution and supports new strategies to enhance forage quality.</title>
        <authorList>
            <person name="Carballo J."/>
            <person name="Santos B.A.C.M."/>
            <person name="Zappacosta D."/>
            <person name="Garbus I."/>
            <person name="Selva J.P."/>
            <person name="Gallo C.A."/>
            <person name="Diaz A."/>
            <person name="Albertini E."/>
            <person name="Caccamo M."/>
            <person name="Echenique V."/>
        </authorList>
    </citation>
    <scope>NUCLEOTIDE SEQUENCE [LARGE SCALE GENOMIC DNA]</scope>
    <source>
        <strain evidence="3">cv. Victoria</strain>
        <tissue evidence="2">Leaf</tissue>
    </source>
</reference>
<gene>
    <name evidence="2" type="ORF">EJB05_07403</name>
</gene>
<protein>
    <submittedName>
        <fullName evidence="2">Uncharacterized protein</fullName>
    </submittedName>
</protein>
<keyword evidence="1" id="KW-1133">Transmembrane helix</keyword>
<keyword evidence="1" id="KW-0812">Transmembrane</keyword>
<sequence length="81" mass="8766">MPALANTVISQLPANTMWEDKNLLGNRNLVEIGPLFAIALGMVAMPMLTVMGNYRHNMGTDAAIIHAIGAYHWRSGCINTA</sequence>